<dbReference type="EMBL" id="SPOF01000106">
    <property type="protein sequence ID" value="TIB07334.1"/>
    <property type="molecule type" value="Genomic_DNA"/>
</dbReference>
<feature type="compositionally biased region" description="Low complexity" evidence="1">
    <location>
        <begin position="466"/>
        <end position="482"/>
    </location>
</feature>
<feature type="compositionally biased region" description="Polar residues" evidence="1">
    <location>
        <begin position="1052"/>
        <end position="1062"/>
    </location>
</feature>
<feature type="compositionally biased region" description="Low complexity" evidence="1">
    <location>
        <begin position="337"/>
        <end position="350"/>
    </location>
</feature>
<feature type="region of interest" description="Disordered" evidence="1">
    <location>
        <begin position="1274"/>
        <end position="1329"/>
    </location>
</feature>
<accession>A0A4V4LUQ2</accession>
<feature type="compositionally biased region" description="Basic and acidic residues" evidence="1">
    <location>
        <begin position="646"/>
        <end position="659"/>
    </location>
</feature>
<dbReference type="PANTHER" id="PTHR21713">
    <property type="entry name" value="NASCENT POLYPEPTIDE ASSOCIATED COMPLEX ALPHA SUBUNIT-RELATED"/>
    <property type="match status" value="1"/>
</dbReference>
<dbReference type="GO" id="GO:0005854">
    <property type="term" value="C:nascent polypeptide-associated complex"/>
    <property type="evidence" value="ECO:0007669"/>
    <property type="project" value="InterPro"/>
</dbReference>
<feature type="compositionally biased region" description="Low complexity" evidence="1">
    <location>
        <begin position="546"/>
        <end position="558"/>
    </location>
</feature>
<feature type="compositionally biased region" description="Basic and acidic residues" evidence="1">
    <location>
        <begin position="1101"/>
        <end position="1129"/>
    </location>
</feature>
<feature type="region of interest" description="Disordered" evidence="1">
    <location>
        <begin position="938"/>
        <end position="959"/>
    </location>
</feature>
<dbReference type="InterPro" id="IPR013951">
    <property type="entry name" value="Rxt3"/>
</dbReference>
<comment type="caution">
    <text evidence="2">The sequence shown here is derived from an EMBL/GenBank/DDBJ whole genome shotgun (WGS) entry which is preliminary data.</text>
</comment>
<feature type="compositionally biased region" description="Basic and acidic residues" evidence="1">
    <location>
        <begin position="197"/>
        <end position="207"/>
    </location>
</feature>
<feature type="compositionally biased region" description="Basic and acidic residues" evidence="1">
    <location>
        <begin position="983"/>
        <end position="1044"/>
    </location>
</feature>
<feature type="region of interest" description="Disordered" evidence="1">
    <location>
        <begin position="269"/>
        <end position="297"/>
    </location>
</feature>
<evidence type="ECO:0000313" key="3">
    <source>
        <dbReference type="Proteomes" id="UP000306954"/>
    </source>
</evidence>
<dbReference type="Pfam" id="PF08642">
    <property type="entry name" value="Rxt3"/>
    <property type="match status" value="1"/>
</dbReference>
<feature type="compositionally biased region" description="Basic and acidic residues" evidence="1">
    <location>
        <begin position="938"/>
        <end position="947"/>
    </location>
</feature>
<feature type="compositionally biased region" description="Low complexity" evidence="1">
    <location>
        <begin position="583"/>
        <end position="595"/>
    </location>
</feature>
<feature type="region of interest" description="Disordered" evidence="1">
    <location>
        <begin position="75"/>
        <end position="253"/>
    </location>
</feature>
<feature type="compositionally biased region" description="Low complexity" evidence="1">
    <location>
        <begin position="269"/>
        <end position="282"/>
    </location>
</feature>
<feature type="region of interest" description="Disordered" evidence="1">
    <location>
        <begin position="983"/>
        <end position="1251"/>
    </location>
</feature>
<feature type="compositionally biased region" description="Polar residues" evidence="1">
    <location>
        <begin position="1274"/>
        <end position="1287"/>
    </location>
</feature>
<feature type="compositionally biased region" description="Polar residues" evidence="1">
    <location>
        <begin position="1300"/>
        <end position="1329"/>
    </location>
</feature>
<feature type="compositionally biased region" description="Polar residues" evidence="1">
    <location>
        <begin position="174"/>
        <end position="186"/>
    </location>
</feature>
<feature type="compositionally biased region" description="Polar residues" evidence="1">
    <location>
        <begin position="1135"/>
        <end position="1172"/>
    </location>
</feature>
<reference evidence="2 3" key="1">
    <citation type="submission" date="2019-03" db="EMBL/GenBank/DDBJ databases">
        <title>Sequencing 23 genomes of Wallemia ichthyophaga.</title>
        <authorList>
            <person name="Gostincar C."/>
        </authorList>
    </citation>
    <scope>NUCLEOTIDE SEQUENCE [LARGE SCALE GENOMIC DNA]</scope>
    <source>
        <strain evidence="2 3">EXF-8621</strain>
    </source>
</reference>
<feature type="region of interest" description="Disordered" evidence="1">
    <location>
        <begin position="310"/>
        <end position="659"/>
    </location>
</feature>
<feature type="compositionally biased region" description="Polar residues" evidence="1">
    <location>
        <begin position="1189"/>
        <end position="1246"/>
    </location>
</feature>
<protein>
    <recommendedName>
        <fullName evidence="4">Reticulocyte-binding protein 2-like protein a</fullName>
    </recommendedName>
</protein>
<feature type="compositionally biased region" description="Basic residues" evidence="1">
    <location>
        <begin position="116"/>
        <end position="126"/>
    </location>
</feature>
<feature type="compositionally biased region" description="Polar residues" evidence="1">
    <location>
        <begin position="502"/>
        <end position="514"/>
    </location>
</feature>
<feature type="compositionally biased region" description="Polar residues" evidence="1">
    <location>
        <begin position="1084"/>
        <end position="1099"/>
    </location>
</feature>
<dbReference type="InterPro" id="IPR016641">
    <property type="entry name" value="EGD2/NACA0like"/>
</dbReference>
<feature type="compositionally biased region" description="Polar residues" evidence="1">
    <location>
        <begin position="617"/>
        <end position="629"/>
    </location>
</feature>
<feature type="compositionally biased region" description="Low complexity" evidence="1">
    <location>
        <begin position="1063"/>
        <end position="1075"/>
    </location>
</feature>
<dbReference type="Proteomes" id="UP000306954">
    <property type="component" value="Unassembled WGS sequence"/>
</dbReference>
<feature type="compositionally biased region" description="Basic residues" evidence="1">
    <location>
        <begin position="948"/>
        <end position="959"/>
    </location>
</feature>
<evidence type="ECO:0008006" key="4">
    <source>
        <dbReference type="Google" id="ProtNLM"/>
    </source>
</evidence>
<name>A0A4V4LUQ2_WALIC</name>
<evidence type="ECO:0000256" key="1">
    <source>
        <dbReference type="SAM" id="MobiDB-lite"/>
    </source>
</evidence>
<feature type="compositionally biased region" description="Low complexity" evidence="1">
    <location>
        <begin position="357"/>
        <end position="366"/>
    </location>
</feature>
<sequence>MLREYLRLELLNDGIIKKHTSSGKSDSIVEKSFNAVLKSCQMYFKLIDKVTVQIIPRNVGNDGYNDIYNNYNGSKRKLNNLSNSGQFDRDNTNKVDETIETEDEVDRILEEQPVVQKRRKKGRPRNVSREREAQQASHGEPQPLVEAEEDEPPTKSEEAEDERLARRERRASLNADTTPRENTASKPSKIIIKNPYRKQEEQVKQEEQEIESLANLNDSNATQHLLQPPPQQAPPATPPEIAKAREEVKRAEEASEMELKLLYEQIEQLKQARQAQEAQESQWLNQRNKQYEPTKLRVRKSQLLVKLDLKRIQSKSSTPSHAPAKAVGNKETKKAQLAPLATTSASSSPLSAPPSLPTISSSSSEASDNEEIRSDEFHNNSAVASPPHRRLESPDITRLSLSPNIPPKQFELNRPTMLPPINLPPIQGSDRPHLPPISGNQQSRDLPMPFPAQNNKMGVQAILSESSYQPPQTYPYSQSPKYFQNEPNYSPNYPQRPLPASHAQSPVPWSSGAISNQPLPPQSQSPVYSNQSNPPPPFPHTQPSLYQQPQYDAAQAQQFTAPRSRPEYGSMDEVVARQQAHISRSQTTDSLSRSTTSKRKRDQAPALQGEEPLYQDPTHNYNQQFSQETAQEEDEDVEYQPQRQRQVLEERERLPSKVKNAHDREREALFVYKDLDVYDAQGSLKVASDGVHDVLSKTPRFSIGRHVYQPAELVDFYPHQIGGVFEMYVPGAWLGDNWAVRELLPQKNGDTVELAPKVRHVRGKTNGLALTDLDALDERRIWGTDVYTDDSDPIAIAVHLGWLFDASDKSYDRRSLVGAGRPAEGEKVDDIIEDADLVLVFRVAPRLVAYHSSMRHRLWSRGWGNQHDGFSLVLEECKLIPKDKTNVIRPSKQLRKARIALIAQARKAIIDSPSVQVKENDVDAEAADENDVWKLLSEDQKRPEKNKFNKNTKMIRRGDRRFKRVQKEESEIELETQLAIQQEKEQKRLKEDEKKKDEDEKKKEEDEKKTDEDEKNRLEDEQRKAEESGKGALEEQGKGIEDTQHNAVEMVESQTSDAPQLSQEQGQHTPQQPQERQVRKEQANAVQQEQSLQENVSEQQQEDKKPEKSEVELQQSDKQEQEQKQDQIEGGRLAAQQQNNDSVSAPETQSTQELSSNQAVDSTHSTQLQQLTKAAKPEADHPSAPEPAQASQDVSMEVDTQNTQQPETDVKTFSVTEAQPRQTFTINQNPYDPVQMNKSHAQSTPQPGAEAPQIMFVNHHTAGDHQNCSFELSQVQSDASATHTPRAQDSAFVKQEDDSQSTQASFSIASESNGNDNTTSQLPSQNESL</sequence>
<gene>
    <name evidence="2" type="ORF">E3P90_04116</name>
</gene>
<feature type="compositionally biased region" description="Pro residues" evidence="1">
    <location>
        <begin position="227"/>
        <end position="238"/>
    </location>
</feature>
<feature type="compositionally biased region" description="Basic and acidic residues" evidence="1">
    <location>
        <begin position="87"/>
        <end position="97"/>
    </location>
</feature>
<organism evidence="2 3">
    <name type="scientific">Wallemia ichthyophaga</name>
    <dbReference type="NCBI Taxonomy" id="245174"/>
    <lineage>
        <taxon>Eukaryota</taxon>
        <taxon>Fungi</taxon>
        <taxon>Dikarya</taxon>
        <taxon>Basidiomycota</taxon>
        <taxon>Wallemiomycotina</taxon>
        <taxon>Wallemiomycetes</taxon>
        <taxon>Wallemiales</taxon>
        <taxon>Wallemiaceae</taxon>
        <taxon>Wallemia</taxon>
    </lineage>
</organism>
<feature type="compositionally biased region" description="Basic and acidic residues" evidence="1">
    <location>
        <begin position="152"/>
        <end position="165"/>
    </location>
</feature>
<evidence type="ECO:0000313" key="2">
    <source>
        <dbReference type="EMBL" id="TIB07334.1"/>
    </source>
</evidence>
<proteinExistence type="predicted"/>
<feature type="compositionally biased region" description="Basic and acidic residues" evidence="1">
    <location>
        <begin position="242"/>
        <end position="253"/>
    </location>
</feature>